<accession>A0ABT5VFT3</accession>
<dbReference type="InterPro" id="IPR009996">
    <property type="entry name" value="YycH"/>
</dbReference>
<evidence type="ECO:0000259" key="1">
    <source>
        <dbReference type="Pfam" id="PF07435"/>
    </source>
</evidence>
<dbReference type="RefSeq" id="WP_275118748.1">
    <property type="nucleotide sequence ID" value="NZ_JAOTPO010000007.1"/>
</dbReference>
<feature type="domain" description="Regulatory protein YycH" evidence="1">
    <location>
        <begin position="3"/>
        <end position="433"/>
    </location>
</feature>
<evidence type="ECO:0000313" key="3">
    <source>
        <dbReference type="Proteomes" id="UP001148125"/>
    </source>
</evidence>
<dbReference type="InterPro" id="IPR042274">
    <property type="entry name" value="YycH/YycI_2"/>
</dbReference>
<proteinExistence type="predicted"/>
<dbReference type="Gene3D" id="3.30.310.160">
    <property type="entry name" value="YycH protein, domain 2"/>
    <property type="match status" value="1"/>
</dbReference>
<dbReference type="Proteomes" id="UP001148125">
    <property type="component" value="Unassembled WGS sequence"/>
</dbReference>
<dbReference type="Gene3D" id="3.10.450.310">
    <property type="match status" value="1"/>
</dbReference>
<dbReference type="Pfam" id="PF07435">
    <property type="entry name" value="YycH"/>
    <property type="match status" value="1"/>
</dbReference>
<dbReference type="EMBL" id="JAOTPO010000007">
    <property type="protein sequence ID" value="MDE5414135.1"/>
    <property type="molecule type" value="Genomic_DNA"/>
</dbReference>
<name>A0ABT5VFT3_9BACI</name>
<evidence type="ECO:0000313" key="2">
    <source>
        <dbReference type="EMBL" id="MDE5414135.1"/>
    </source>
</evidence>
<sequence length="446" mass="52233">MYENIKSGTLTFLVLLSLVLTWQIWTFQPNYALLQDVDYVNNPNLNEERKLSQVIVPEQLVFHVNGEHSLLNNREPLFLEFYEQLLTSRVEEISLMSNVTLSQVLEETIELVFPTKIPGDVFLSLFENVEEDFVLPINHVERVLVYINRDTDKVHYRIVSNKEQRFLDIETSFPTSDFEENYMAQSDEWMRAFDYSVGSQMGQWRKSLFLPEENVNVETISYTVTPVSVDVFKQLLFNDPLSAKYFRQANGDESYTDGNRLINIINNGNFMDYINPIYSENPERGSRNVIVSSIDFINGHGGWTDPYLLDDWVSNEGNEEAKYRLWLNGHPVVSLGGYDVMSLHVFRTGNQTSRYIRPLFDLDQQPMEYARTIVDLPSGHDVINQLEQREYFDRTLLQKITIGYEMKKWNAFVTIEPHWYIFYDNVWQKITLDDGKDREGDDYGLE</sequence>
<keyword evidence="3" id="KW-1185">Reference proteome</keyword>
<dbReference type="CDD" id="cd15787">
    <property type="entry name" value="YycH_N"/>
    <property type="match status" value="1"/>
</dbReference>
<gene>
    <name evidence="2" type="primary">yycH</name>
    <name evidence="2" type="ORF">N7Z68_12150</name>
</gene>
<organism evidence="2 3">
    <name type="scientific">Alkalihalobacterium chitinilyticum</name>
    <dbReference type="NCBI Taxonomy" id="2980103"/>
    <lineage>
        <taxon>Bacteria</taxon>
        <taxon>Bacillati</taxon>
        <taxon>Bacillota</taxon>
        <taxon>Bacilli</taxon>
        <taxon>Bacillales</taxon>
        <taxon>Bacillaceae</taxon>
        <taxon>Alkalihalobacterium</taxon>
    </lineage>
</organism>
<comment type="caution">
    <text evidence="2">The sequence shown here is derived from an EMBL/GenBank/DDBJ whole genome shotgun (WGS) entry which is preliminary data.</text>
</comment>
<reference evidence="2" key="1">
    <citation type="submission" date="2024-05" db="EMBL/GenBank/DDBJ databases">
        <title>Alkalihalobacillus sp. strain MEB203 novel alkaliphilic bacterium from Lonar Lake, India.</title>
        <authorList>
            <person name="Joshi A."/>
            <person name="Thite S."/>
            <person name="Mengade P."/>
        </authorList>
    </citation>
    <scope>NUCLEOTIDE SEQUENCE</scope>
    <source>
        <strain evidence="2">MEB 203</strain>
    </source>
</reference>
<protein>
    <submittedName>
        <fullName evidence="2">Two-component system activity regulator YycH</fullName>
    </submittedName>
</protein>